<feature type="domain" description="MULE transposase" evidence="2">
    <location>
        <begin position="260"/>
        <end position="328"/>
    </location>
</feature>
<dbReference type="Proteomes" id="UP001341281">
    <property type="component" value="Chromosome 01"/>
</dbReference>
<name>A0AAQ3PH29_PASNO</name>
<dbReference type="Pfam" id="PF10551">
    <property type="entry name" value="MULE"/>
    <property type="match status" value="1"/>
</dbReference>
<dbReference type="PANTHER" id="PTHR47718">
    <property type="entry name" value="OS01G0519700 PROTEIN"/>
    <property type="match status" value="1"/>
</dbReference>
<reference evidence="3 4" key="1">
    <citation type="submission" date="2024-02" db="EMBL/GenBank/DDBJ databases">
        <title>High-quality chromosome-scale genome assembly of Pensacola bahiagrass (Paspalum notatum Flugge var. saurae).</title>
        <authorList>
            <person name="Vega J.M."/>
            <person name="Podio M."/>
            <person name="Orjuela J."/>
            <person name="Siena L.A."/>
            <person name="Pessino S.C."/>
            <person name="Combes M.C."/>
            <person name="Mariac C."/>
            <person name="Albertini E."/>
            <person name="Pupilli F."/>
            <person name="Ortiz J.P.A."/>
            <person name="Leblanc O."/>
        </authorList>
    </citation>
    <scope>NUCLEOTIDE SEQUENCE [LARGE SCALE GENOMIC DNA]</scope>
    <source>
        <strain evidence="3">R1</strain>
        <tissue evidence="3">Leaf</tissue>
    </source>
</reference>
<evidence type="ECO:0000313" key="4">
    <source>
        <dbReference type="Proteomes" id="UP001341281"/>
    </source>
</evidence>
<dbReference type="InterPro" id="IPR004330">
    <property type="entry name" value="FAR1_DNA_bnd_dom"/>
</dbReference>
<dbReference type="Pfam" id="PF03101">
    <property type="entry name" value="FAR1"/>
    <property type="match status" value="1"/>
</dbReference>
<evidence type="ECO:0008006" key="5">
    <source>
        <dbReference type="Google" id="ProtNLM"/>
    </source>
</evidence>
<keyword evidence="4" id="KW-1185">Reference proteome</keyword>
<dbReference type="InterPro" id="IPR018289">
    <property type="entry name" value="MULE_transposase_dom"/>
</dbReference>
<evidence type="ECO:0000259" key="1">
    <source>
        <dbReference type="Pfam" id="PF03101"/>
    </source>
</evidence>
<organism evidence="3 4">
    <name type="scientific">Paspalum notatum var. saurae</name>
    <dbReference type="NCBI Taxonomy" id="547442"/>
    <lineage>
        <taxon>Eukaryota</taxon>
        <taxon>Viridiplantae</taxon>
        <taxon>Streptophyta</taxon>
        <taxon>Embryophyta</taxon>
        <taxon>Tracheophyta</taxon>
        <taxon>Spermatophyta</taxon>
        <taxon>Magnoliopsida</taxon>
        <taxon>Liliopsida</taxon>
        <taxon>Poales</taxon>
        <taxon>Poaceae</taxon>
        <taxon>PACMAD clade</taxon>
        <taxon>Panicoideae</taxon>
        <taxon>Andropogonodae</taxon>
        <taxon>Paspaleae</taxon>
        <taxon>Paspalinae</taxon>
        <taxon>Paspalum</taxon>
    </lineage>
</organism>
<sequence>MRDSKDKPSVAAVGGSVAFVYRLGVCGGGVDIDDSYKAEQLANDIFATVDLLLTVFCARCIVLPTIGMTFDDIESAKKFYTAYAAHAGFPVCVGQHKAKNGLVMNKRFYCSREGFHKAKDETQSEPECSWKRKYERKIIVESTYIITNFVEEHTHALVSPNKQHLIRSNREVGEKVKHTLFNFHRASIGTPDAYHFLCVGLGGFENIGCTLRDLQNYHGKLRCMIKSSGAQIFVDQLSRKALANPGFYFDYSIDEKGSMNEYNMIFTPFTGVNHHKANVLFGVALLSNKKIESYTWLFKTFLNVMGGVEPALIITDEDASMKAAIQNACMRHILRNVCDMVGPELKEDDEFICMSSETPEEFEERWARIMIQFDLEHHEWFAGKFDIGSSWVLAYFRDIPLSGLLRTTSRSESANSYFSRFIGFKHALFEFWLRFDTALEDQRYKELEADNVTLHTTPILKTSWGMEKHGSEVFTHEVFAEF</sequence>
<protein>
    <recommendedName>
        <fullName evidence="5">Protein FAR1-RELATED SEQUENCE</fullName>
    </recommendedName>
</protein>
<dbReference type="PANTHER" id="PTHR47718:SF18">
    <property type="entry name" value="PROTEIN FAR1-RELATED SEQUENCE 5-LIKE"/>
    <property type="match status" value="1"/>
</dbReference>
<dbReference type="AlphaFoldDB" id="A0AAQ3PH29"/>
<feature type="domain" description="FAR1" evidence="1">
    <location>
        <begin position="78"/>
        <end position="158"/>
    </location>
</feature>
<dbReference type="EMBL" id="CP144745">
    <property type="protein sequence ID" value="WVZ52120.1"/>
    <property type="molecule type" value="Genomic_DNA"/>
</dbReference>
<evidence type="ECO:0000313" key="3">
    <source>
        <dbReference type="EMBL" id="WVZ52120.1"/>
    </source>
</evidence>
<evidence type="ECO:0000259" key="2">
    <source>
        <dbReference type="Pfam" id="PF10551"/>
    </source>
</evidence>
<gene>
    <name evidence="3" type="ORF">U9M48_003210</name>
</gene>
<proteinExistence type="predicted"/>
<accession>A0AAQ3PH29</accession>